<dbReference type="Gene3D" id="1.10.3720.10">
    <property type="entry name" value="MetI-like"/>
    <property type="match status" value="1"/>
</dbReference>
<dbReference type="GO" id="GO:0022857">
    <property type="term" value="F:transmembrane transporter activity"/>
    <property type="evidence" value="ECO:0007669"/>
    <property type="project" value="InterPro"/>
</dbReference>
<dbReference type="PANTHER" id="PTHR30614">
    <property type="entry name" value="MEMBRANE COMPONENT OF AMINO ACID ABC TRANSPORTER"/>
    <property type="match status" value="1"/>
</dbReference>
<evidence type="ECO:0000313" key="10">
    <source>
        <dbReference type="Proteomes" id="UP000001170"/>
    </source>
</evidence>
<keyword evidence="5 7" id="KW-1133">Transmembrane helix</keyword>
<keyword evidence="3" id="KW-1003">Cell membrane</keyword>
<evidence type="ECO:0000256" key="4">
    <source>
        <dbReference type="ARBA" id="ARBA00022692"/>
    </source>
</evidence>
<keyword evidence="10" id="KW-1185">Reference proteome</keyword>
<feature type="transmembrane region" description="Helical" evidence="7">
    <location>
        <begin position="201"/>
        <end position="219"/>
    </location>
</feature>
<evidence type="ECO:0000313" key="9">
    <source>
        <dbReference type="EMBL" id="AAV61184.1"/>
    </source>
</evidence>
<dbReference type="FunFam" id="1.10.3720.10:FF:000110">
    <property type="entry name" value="Amino acid ABC transporter, permease protein"/>
    <property type="match status" value="1"/>
</dbReference>
<dbReference type="Proteomes" id="UP000001170">
    <property type="component" value="Chromosome"/>
</dbReference>
<dbReference type="EMBL" id="CP000023">
    <property type="protein sequence ID" value="AAV61184.1"/>
    <property type="molecule type" value="Genomic_DNA"/>
</dbReference>
<keyword evidence="2 7" id="KW-0813">Transport</keyword>
<dbReference type="HOGENOM" id="CLU_019602_1_0_9"/>
<dbReference type="AlphaFoldDB" id="Q5M357"/>
<accession>Q5M357</accession>
<dbReference type="GO" id="GO:0006865">
    <property type="term" value="P:amino acid transport"/>
    <property type="evidence" value="ECO:0007669"/>
    <property type="project" value="TreeGrafter"/>
</dbReference>
<feature type="domain" description="ABC transmembrane type-1" evidence="8">
    <location>
        <begin position="28"/>
        <end position="222"/>
    </location>
</feature>
<dbReference type="Pfam" id="PF00528">
    <property type="entry name" value="BPD_transp_1"/>
    <property type="match status" value="1"/>
</dbReference>
<dbReference type="PROSITE" id="PS50928">
    <property type="entry name" value="ABC_TM1"/>
    <property type="match status" value="1"/>
</dbReference>
<proteinExistence type="inferred from homology"/>
<evidence type="ECO:0000256" key="2">
    <source>
        <dbReference type="ARBA" id="ARBA00022448"/>
    </source>
</evidence>
<dbReference type="KEGG" id="stl:stu1581"/>
<name>Q5M357_STRT2</name>
<dbReference type="InterPro" id="IPR010065">
    <property type="entry name" value="AA_ABC_transptr_permease_3TM"/>
</dbReference>
<dbReference type="eggNOG" id="COG0765">
    <property type="taxonomic scope" value="Bacteria"/>
</dbReference>
<dbReference type="SUPFAM" id="SSF161098">
    <property type="entry name" value="MetI-like"/>
    <property type="match status" value="1"/>
</dbReference>
<evidence type="ECO:0000256" key="6">
    <source>
        <dbReference type="ARBA" id="ARBA00023136"/>
    </source>
</evidence>
<dbReference type="PANTHER" id="PTHR30614:SF36">
    <property type="entry name" value="ABC TRANSPORTER MEMBRANE-SPANNING PERMEASE-GLUTAMINE TRANSPORT"/>
    <property type="match status" value="1"/>
</dbReference>
<evidence type="ECO:0000256" key="3">
    <source>
        <dbReference type="ARBA" id="ARBA00022475"/>
    </source>
</evidence>
<evidence type="ECO:0000256" key="5">
    <source>
        <dbReference type="ARBA" id="ARBA00022989"/>
    </source>
</evidence>
<sequence>MKGGYDMQDSGFQVLLQGNNFLRILQGLGVTIGISIVSVLLSLLLGTLFGIVMTSKSKIVRFLSRIYLEFIRIMPQLVLLFIVYFGLARNFNINISGELSAIIVFTLWGTAEMGDLVRGSITSLPRHQFDSGRALGLTNGQLYTYVIIPQVLRRLLPQAINLVTRMIKTTSLVVLIGVVEVTKVGQQIIDSNRLTIPTASFWIYGTILILYFAICYPVSKLSTYLENRWRN</sequence>
<keyword evidence="4 7" id="KW-0812">Transmembrane</keyword>
<keyword evidence="6 7" id="KW-0472">Membrane</keyword>
<gene>
    <name evidence="9" type="ordered locus">stu1581</name>
</gene>
<comment type="similarity">
    <text evidence="7">Belongs to the binding-protein-dependent transport system permease family.</text>
</comment>
<protein>
    <submittedName>
        <fullName evidence="9">Polar amino acid ABC uptake transporter membrane-spanning protein</fullName>
    </submittedName>
</protein>
<evidence type="ECO:0000259" key="8">
    <source>
        <dbReference type="PROSITE" id="PS50928"/>
    </source>
</evidence>
<dbReference type="InterPro" id="IPR035906">
    <property type="entry name" value="MetI-like_sf"/>
</dbReference>
<evidence type="ECO:0000256" key="7">
    <source>
        <dbReference type="RuleBase" id="RU363032"/>
    </source>
</evidence>
<dbReference type="NCBIfam" id="TIGR01726">
    <property type="entry name" value="HEQRo_perm_3TM"/>
    <property type="match status" value="1"/>
</dbReference>
<comment type="subcellular location">
    <subcellularLocation>
        <location evidence="1 7">Cell membrane</location>
        <topology evidence="1 7">Multi-pass membrane protein</topology>
    </subcellularLocation>
</comment>
<evidence type="ECO:0000256" key="1">
    <source>
        <dbReference type="ARBA" id="ARBA00004651"/>
    </source>
</evidence>
<dbReference type="CDD" id="cd06261">
    <property type="entry name" value="TM_PBP2"/>
    <property type="match status" value="1"/>
</dbReference>
<organism evidence="9 10">
    <name type="scientific">Streptococcus thermophilus (strain ATCC BAA-250 / LMG 18311)</name>
    <dbReference type="NCBI Taxonomy" id="264199"/>
    <lineage>
        <taxon>Bacteria</taxon>
        <taxon>Bacillati</taxon>
        <taxon>Bacillota</taxon>
        <taxon>Bacilli</taxon>
        <taxon>Lactobacillales</taxon>
        <taxon>Streptococcaceae</taxon>
        <taxon>Streptococcus</taxon>
    </lineage>
</organism>
<dbReference type="InterPro" id="IPR000515">
    <property type="entry name" value="MetI-like"/>
</dbReference>
<feature type="transmembrane region" description="Helical" evidence="7">
    <location>
        <begin position="66"/>
        <end position="87"/>
    </location>
</feature>
<dbReference type="STRING" id="264199.stu1581"/>
<dbReference type="GO" id="GO:0043190">
    <property type="term" value="C:ATP-binding cassette (ABC) transporter complex"/>
    <property type="evidence" value="ECO:0007669"/>
    <property type="project" value="InterPro"/>
</dbReference>
<reference evidence="9 10" key="1">
    <citation type="journal article" date="2004" name="Nat. Biotechnol.">
        <title>Complete sequence and comparative genome analysis of the dairy bacterium Streptococcus thermophilus.</title>
        <authorList>
            <person name="Bolotin A."/>
            <person name="Quinquis B."/>
            <person name="Renault P."/>
            <person name="Sorokin A."/>
            <person name="Ehrlich S.D."/>
            <person name="Kulakauskas S."/>
            <person name="Lapidus A."/>
            <person name="Goltsman E."/>
            <person name="Mazur M."/>
            <person name="Pusch G.D."/>
            <person name="Fonstein M."/>
            <person name="Overbeek R."/>
            <person name="Kyprides N."/>
            <person name="Purnelle B."/>
            <person name="Prozzi D."/>
            <person name="Ngui K."/>
            <person name="Masuy D."/>
            <person name="Hancy F."/>
            <person name="Burteau S."/>
            <person name="Boutry M."/>
            <person name="Delcour J."/>
            <person name="Goffeau A."/>
            <person name="Hols P."/>
        </authorList>
    </citation>
    <scope>NUCLEOTIDE SEQUENCE [LARGE SCALE GENOMIC DNA]</scope>
    <source>
        <strain evidence="10">ATCC BAA-250 / LMG 18311</strain>
    </source>
</reference>
<feature type="transmembrane region" description="Helical" evidence="7">
    <location>
        <begin position="24"/>
        <end position="54"/>
    </location>
</feature>
<dbReference type="InterPro" id="IPR043429">
    <property type="entry name" value="ArtM/GltK/GlnP/TcyL/YhdX-like"/>
</dbReference>